<evidence type="ECO:0000313" key="2">
    <source>
        <dbReference type="EMBL" id="PQL90723.1"/>
    </source>
</evidence>
<dbReference type="RefSeq" id="WP_105247374.1">
    <property type="nucleotide sequence ID" value="NZ_PSZM01000045.1"/>
</dbReference>
<accession>A0A2S8A840</accession>
<dbReference type="Proteomes" id="UP000238042">
    <property type="component" value="Unassembled WGS sequence"/>
</dbReference>
<dbReference type="EMBL" id="PSZM01000045">
    <property type="protein sequence ID" value="PQL90723.1"/>
    <property type="molecule type" value="Genomic_DNA"/>
</dbReference>
<feature type="domain" description="YARHG" evidence="1">
    <location>
        <begin position="157"/>
        <end position="247"/>
    </location>
</feature>
<gene>
    <name evidence="2" type="ORF">C4S77_09700</name>
</gene>
<reference evidence="2 3" key="1">
    <citation type="submission" date="2018-02" db="EMBL/GenBank/DDBJ databases">
        <title>Genome sequences of Apibacter spp., gut symbionts of Asian honey bees.</title>
        <authorList>
            <person name="Kwong W.K."/>
            <person name="Steele M.I."/>
            <person name="Moran N.A."/>
        </authorList>
    </citation>
    <scope>NUCLEOTIDE SEQUENCE [LARGE SCALE GENOMIC DNA]</scope>
    <source>
        <strain evidence="3">wkB301</strain>
    </source>
</reference>
<comment type="caution">
    <text evidence="2">The sequence shown here is derived from an EMBL/GenBank/DDBJ whole genome shotgun (WGS) entry which is preliminary data.</text>
</comment>
<protein>
    <recommendedName>
        <fullName evidence="1">YARHG domain-containing protein</fullName>
    </recommendedName>
</protein>
<evidence type="ECO:0000259" key="1">
    <source>
        <dbReference type="SMART" id="SM01324"/>
    </source>
</evidence>
<organism evidence="2 3">
    <name type="scientific">Apibacter adventoris</name>
    <dbReference type="NCBI Taxonomy" id="1679466"/>
    <lineage>
        <taxon>Bacteria</taxon>
        <taxon>Pseudomonadati</taxon>
        <taxon>Bacteroidota</taxon>
        <taxon>Flavobacteriia</taxon>
        <taxon>Flavobacteriales</taxon>
        <taxon>Weeksellaceae</taxon>
        <taxon>Apibacter</taxon>
    </lineage>
</organism>
<dbReference type="Pfam" id="PF13308">
    <property type="entry name" value="YARHG"/>
    <property type="match status" value="1"/>
</dbReference>
<sequence length="503" mass="59202">MRNFFLFIIITFQAIAFAQTKKIYNKSGKEIDASLIDENVGDNAKKVNTVFLFKNGTRSHFIKIMNLEGKTYAQGISEYVVMDFNSKKGGDLHRKVEKLTNLVIEDGKLISDQLKISFVYLKEKGVNYDKEQPPINIMVCTPNKNNTVSTCRLNDSQEDIIPEEIPGKYPQTSITRIGVEDLKNKKPKELNIMKKEIYARYGYKFSDKSDQDYFFAQNWYEPVVDNNLIQLNELEEDNVNMISLYENSNEYKNLNIPSYSHIIPIETTSTTLFDKTYLKSIKNIKQDTLGNGKCEITEFNRNGISTFKHDCMINKSIYENLFYNNFLVQNIDQNYDTYFYYNKNGLPIKTVKLNYEKGTTDESYYYYDINQNINKKEIYQNNYYNSTIYYNYDYNNNMVKEYYKDDDGNEVQPIEYFYDEDNINTGNLTNKELQCDYTFNEAKDIITEIVCYKHKGEEKDIKSKNERKVLETKRGKHKRISFLKLSEQEGAKYGISIIELKYY</sequence>
<dbReference type="Gene3D" id="1.20.58.1690">
    <property type="match status" value="1"/>
</dbReference>
<dbReference type="InterPro" id="IPR038434">
    <property type="entry name" value="YARHG_sf"/>
</dbReference>
<evidence type="ECO:0000313" key="3">
    <source>
        <dbReference type="Proteomes" id="UP000238042"/>
    </source>
</evidence>
<proteinExistence type="predicted"/>
<dbReference type="InterPro" id="IPR025582">
    <property type="entry name" value="YARHG_dom"/>
</dbReference>
<dbReference type="OrthoDB" id="353549at2"/>
<keyword evidence="3" id="KW-1185">Reference proteome</keyword>
<dbReference type="AlphaFoldDB" id="A0A2S8A840"/>
<name>A0A2S8A840_9FLAO</name>
<dbReference type="SMART" id="SM01324">
    <property type="entry name" value="YARHG"/>
    <property type="match status" value="1"/>
</dbReference>